<evidence type="ECO:0000259" key="39">
    <source>
        <dbReference type="PROSITE" id="PS51436"/>
    </source>
</evidence>
<feature type="domain" description="Peptidase S30" evidence="41">
    <location>
        <begin position="339"/>
        <end position="480"/>
    </location>
</feature>
<dbReference type="InterPro" id="IPR002540">
    <property type="entry name" value="Pept_S30_P1_potyvir"/>
</dbReference>
<evidence type="ECO:0000256" key="25">
    <source>
        <dbReference type="ARBA" id="ARBA00022844"/>
    </source>
</evidence>
<dbReference type="Pfam" id="PF00271">
    <property type="entry name" value="Helicase_C"/>
    <property type="match status" value="1"/>
</dbReference>
<evidence type="ECO:0000256" key="31">
    <source>
        <dbReference type="ARBA" id="ARBA00045403"/>
    </source>
</evidence>
<evidence type="ECO:0000256" key="16">
    <source>
        <dbReference type="ARBA" id="ARBA00022632"/>
    </source>
</evidence>
<dbReference type="SUPFAM" id="SSF56672">
    <property type="entry name" value="DNA/RNA polymerases"/>
    <property type="match status" value="1"/>
</dbReference>
<keyword evidence="17" id="KW-0645">Protease</keyword>
<dbReference type="Gene3D" id="3.90.70.150">
    <property type="entry name" value="Helper component proteinase"/>
    <property type="match status" value="1"/>
</dbReference>
<dbReference type="Pfam" id="PF13608">
    <property type="entry name" value="Potyvirid-P3"/>
    <property type="match status" value="1"/>
</dbReference>
<feature type="domain" description="RdRp catalytic" evidence="36">
    <location>
        <begin position="2698"/>
        <end position="2822"/>
    </location>
</feature>
<evidence type="ECO:0000256" key="12">
    <source>
        <dbReference type="ARBA" id="ARBA00022553"/>
    </source>
</evidence>
<dbReference type="PROSITE" id="PS50507">
    <property type="entry name" value="RDRP_SSRNA_POS"/>
    <property type="match status" value="1"/>
</dbReference>
<dbReference type="Pfam" id="PF00851">
    <property type="entry name" value="Peptidase_C6"/>
    <property type="match status" value="1"/>
</dbReference>
<dbReference type="SMART" id="SM00490">
    <property type="entry name" value="HELICc"/>
    <property type="match status" value="1"/>
</dbReference>
<dbReference type="GO" id="GO:0006351">
    <property type="term" value="P:DNA-templated transcription"/>
    <property type="evidence" value="ECO:0007669"/>
    <property type="project" value="InterPro"/>
</dbReference>
<evidence type="ECO:0000259" key="38">
    <source>
        <dbReference type="PROSITE" id="PS51194"/>
    </source>
</evidence>
<evidence type="ECO:0000256" key="5">
    <source>
        <dbReference type="ARBA" id="ARBA00006064"/>
    </source>
</evidence>
<evidence type="ECO:0000256" key="9">
    <source>
        <dbReference type="ARBA" id="ARBA00022488"/>
    </source>
</evidence>
<dbReference type="GO" id="GO:0052170">
    <property type="term" value="P:symbiont-mediated suppression of host innate immune response"/>
    <property type="evidence" value="ECO:0007669"/>
    <property type="project" value="UniProtKB-KW"/>
</dbReference>
<evidence type="ECO:0000256" key="10">
    <source>
        <dbReference type="ARBA" id="ARBA00022497"/>
    </source>
</evidence>
<evidence type="ECO:0000256" key="17">
    <source>
        <dbReference type="ARBA" id="ARBA00022670"/>
    </source>
</evidence>
<dbReference type="GO" id="GO:0039694">
    <property type="term" value="P:viral RNA genome replication"/>
    <property type="evidence" value="ECO:0007669"/>
    <property type="project" value="InterPro"/>
</dbReference>
<dbReference type="GO" id="GO:0042025">
    <property type="term" value="C:host cell nucleus"/>
    <property type="evidence" value="ECO:0007669"/>
    <property type="project" value="UniProtKB-SubCell"/>
</dbReference>
<dbReference type="Pfam" id="PF00680">
    <property type="entry name" value="RdRP_1"/>
    <property type="match status" value="1"/>
</dbReference>
<evidence type="ECO:0000256" key="21">
    <source>
        <dbReference type="ARBA" id="ARBA00022801"/>
    </source>
</evidence>
<evidence type="ECO:0000256" key="24">
    <source>
        <dbReference type="ARBA" id="ARBA00022840"/>
    </source>
</evidence>
<reference evidence="42" key="1">
    <citation type="submission" date="2015-08" db="EMBL/GenBank/DDBJ databases">
        <title>The mixed infection between Papaya ringspot virus and Papaya leaf distortion mosaic virus.</title>
        <authorList>
            <person name="Liu F."/>
            <person name="Shen W.T."/>
            <person name="Tuo D.C."/>
            <person name="Yan P."/>
            <person name="Zhou P."/>
        </authorList>
    </citation>
    <scope>NUCLEOTIDE SEQUENCE</scope>
    <source>
        <strain evidence="42">PLDMV-LM</strain>
    </source>
</reference>
<dbReference type="InterPro" id="IPR043502">
    <property type="entry name" value="DNA/RNA_pol_sf"/>
</dbReference>
<dbReference type="InterPro" id="IPR001730">
    <property type="entry name" value="Potyv_NIa-pro_dom"/>
</dbReference>
<dbReference type="InterPro" id="IPR014001">
    <property type="entry name" value="Helicase_ATP-bd"/>
</dbReference>
<keyword evidence="34" id="KW-0175">Coiled coil</keyword>
<dbReference type="Gene3D" id="2.40.10.10">
    <property type="entry name" value="Trypsin-like serine proteases"/>
    <property type="match status" value="2"/>
</dbReference>
<evidence type="ECO:0000256" key="33">
    <source>
        <dbReference type="RuleBase" id="RU003351"/>
    </source>
</evidence>
<keyword evidence="25" id="KW-0946">Virion</keyword>
<evidence type="ECO:0000256" key="18">
    <source>
        <dbReference type="ARBA" id="ARBA00022679"/>
    </source>
</evidence>
<dbReference type="InterPro" id="IPR011545">
    <property type="entry name" value="DEAD/DEAH_box_helicase_dom"/>
</dbReference>
<dbReference type="PROSITE" id="PS51436">
    <property type="entry name" value="POTYVIRUS_NIA_PRO"/>
    <property type="match status" value="1"/>
</dbReference>
<feature type="active site" description="For helper component proteinase activity" evidence="32">
    <location>
        <position position="824"/>
    </location>
</feature>
<evidence type="ECO:0000256" key="3">
    <source>
        <dbReference type="ARBA" id="ARBA00004147"/>
    </source>
</evidence>
<evidence type="ECO:0000256" key="26">
    <source>
        <dbReference type="ARBA" id="ARBA00022953"/>
    </source>
</evidence>
<dbReference type="InterPro" id="IPR027417">
    <property type="entry name" value="P-loop_NTPase"/>
</dbReference>
<evidence type="ECO:0000259" key="36">
    <source>
        <dbReference type="PROSITE" id="PS50507"/>
    </source>
</evidence>
<dbReference type="Pfam" id="PF01577">
    <property type="entry name" value="Peptidase_S30"/>
    <property type="match status" value="1"/>
</dbReference>
<evidence type="ECO:0000256" key="7">
    <source>
        <dbReference type="ARBA" id="ARBA00022463"/>
    </source>
</evidence>
<evidence type="ECO:0000256" key="23">
    <source>
        <dbReference type="ARBA" id="ARBA00022807"/>
    </source>
</evidence>
<dbReference type="PRINTS" id="PR00966">
    <property type="entry name" value="NIAPOTYPTASE"/>
</dbReference>
<dbReference type="PROSITE" id="PS51192">
    <property type="entry name" value="HELICASE_ATP_BIND_1"/>
    <property type="match status" value="1"/>
</dbReference>
<feature type="active site" description="For helper component proteinase activity" evidence="32">
    <location>
        <position position="897"/>
    </location>
</feature>
<keyword evidence="19" id="KW-0548">Nucleotidyltransferase</keyword>
<dbReference type="PROSITE" id="PS51744">
    <property type="entry name" value="HC_PRO_CPD"/>
    <property type="match status" value="1"/>
</dbReference>
<dbReference type="InterPro" id="IPR043128">
    <property type="entry name" value="Rev_trsase/Diguanyl_cyclase"/>
</dbReference>
<dbReference type="GO" id="GO:0005198">
    <property type="term" value="F:structural molecule activity"/>
    <property type="evidence" value="ECO:0007669"/>
    <property type="project" value="InterPro"/>
</dbReference>
<dbReference type="SMART" id="SM00487">
    <property type="entry name" value="DEXDc"/>
    <property type="match status" value="1"/>
</dbReference>
<dbReference type="GO" id="GO:0005524">
    <property type="term" value="F:ATP binding"/>
    <property type="evidence" value="ECO:0007669"/>
    <property type="project" value="UniProtKB-KW"/>
</dbReference>
<comment type="function">
    <text evidence="31">Mediates the cap-independent, EIF4E-dependent translation of viral genomic RNAs. Binds to the cap-binding site of host EIF4E and thus interferes with the host EIF4E-dependent mRNA export and translation. VPg-RNA directly binds EIF4E and is a template for transcription. Also forms trimeric complexes with EIF4E-EIF4G, which are templates for translation.</text>
</comment>
<dbReference type="Pfam" id="PF00863">
    <property type="entry name" value="Peptidase_C4"/>
    <property type="match status" value="1"/>
</dbReference>
<feature type="domain" description="Peptidase C6" evidence="40">
    <location>
        <begin position="816"/>
        <end position="938"/>
    </location>
</feature>
<keyword evidence="11" id="KW-0191">Covalent protein-RNA linkage</keyword>
<feature type="domain" description="Peptidase C4" evidence="39">
    <location>
        <begin position="2213"/>
        <end position="2431"/>
    </location>
</feature>
<evidence type="ECO:0000256" key="27">
    <source>
        <dbReference type="ARBA" id="ARBA00023280"/>
    </source>
</evidence>
<dbReference type="Gene3D" id="3.40.50.300">
    <property type="entry name" value="P-loop containing nucleotide triphosphate hydrolases"/>
    <property type="match status" value="2"/>
</dbReference>
<dbReference type="SUPFAM" id="SSF50494">
    <property type="entry name" value="Trypsin-like serine proteases"/>
    <property type="match status" value="1"/>
</dbReference>
<evidence type="ECO:0000256" key="4">
    <source>
        <dbReference type="ARBA" id="ARBA00004328"/>
    </source>
</evidence>
<dbReference type="PANTHER" id="PTHR43519:SF1">
    <property type="entry name" value="ATP-DEPENDENT RNA HELICASE HRPB"/>
    <property type="match status" value="1"/>
</dbReference>
<keyword evidence="18" id="KW-0808">Transferase</keyword>
<dbReference type="Pfam" id="PF00767">
    <property type="entry name" value="Poty_coat"/>
    <property type="match status" value="1"/>
</dbReference>
<evidence type="ECO:0000256" key="8">
    <source>
        <dbReference type="ARBA" id="ARBA00022484"/>
    </source>
</evidence>
<keyword evidence="27" id="KW-0899">Viral immunoevasion</keyword>
<name>A0A0Y0SS16_9POTV</name>
<dbReference type="CDD" id="cd23175">
    <property type="entry name" value="ps-ssRNAv_Potyviridae_RdRp"/>
    <property type="match status" value="1"/>
</dbReference>
<evidence type="ECO:0000256" key="2">
    <source>
        <dbReference type="ARBA" id="ARBA00001848"/>
    </source>
</evidence>
<comment type="similarity">
    <text evidence="5 33">Belongs to the potyviridae genome polyprotein family.</text>
</comment>
<feature type="domain" description="Helicase C-terminal" evidence="38">
    <location>
        <begin position="1575"/>
        <end position="1740"/>
    </location>
</feature>
<feature type="coiled-coil region" evidence="34">
    <location>
        <begin position="545"/>
        <end position="600"/>
    </location>
</feature>
<evidence type="ECO:0000256" key="15">
    <source>
        <dbReference type="ARBA" id="ARBA00022581"/>
    </source>
</evidence>
<dbReference type="InterPro" id="IPR009003">
    <property type="entry name" value="Peptidase_S1_PA"/>
</dbReference>
<dbReference type="GO" id="GO:0006508">
    <property type="term" value="P:proteolysis"/>
    <property type="evidence" value="ECO:0007669"/>
    <property type="project" value="UniProtKB-KW"/>
</dbReference>
<evidence type="ECO:0000256" key="22">
    <source>
        <dbReference type="ARBA" id="ARBA00022806"/>
    </source>
</evidence>
<organism evidence="42">
    <name type="scientific">Papaya leaf distortion mosaic virus</name>
    <dbReference type="NCBI Taxonomy" id="46917"/>
    <lineage>
        <taxon>Viruses</taxon>
        <taxon>Riboviria</taxon>
        <taxon>Orthornavirae</taxon>
        <taxon>Pisuviricota</taxon>
        <taxon>Stelpaviricetes</taxon>
        <taxon>Patatavirales</taxon>
        <taxon>Potyviridae</taxon>
        <taxon>Potyvirus</taxon>
        <taxon>Potyvirus caricae</taxon>
    </lineage>
</organism>
<dbReference type="Pfam" id="PF00270">
    <property type="entry name" value="DEAD"/>
    <property type="match status" value="1"/>
</dbReference>
<dbReference type="InterPro" id="IPR043504">
    <property type="entry name" value="Peptidase_S1_PA_chymotrypsin"/>
</dbReference>
<dbReference type="GO" id="GO:0004197">
    <property type="term" value="F:cysteine-type endopeptidase activity"/>
    <property type="evidence" value="ECO:0007669"/>
    <property type="project" value="InterPro"/>
</dbReference>
<protein>
    <recommendedName>
        <fullName evidence="6">Genome polyprotein</fullName>
    </recommendedName>
</protein>
<evidence type="ECO:0000256" key="19">
    <source>
        <dbReference type="ARBA" id="ARBA00022695"/>
    </source>
</evidence>
<keyword evidence="20" id="KW-0547">Nucleotide-binding</keyword>
<evidence type="ECO:0000256" key="11">
    <source>
        <dbReference type="ARBA" id="ARBA00022520"/>
    </source>
</evidence>
<dbReference type="PROSITE" id="PS51871">
    <property type="entry name" value="PV_P1_PRO"/>
    <property type="match status" value="1"/>
</dbReference>
<evidence type="ECO:0000259" key="40">
    <source>
        <dbReference type="PROSITE" id="PS51744"/>
    </source>
</evidence>
<evidence type="ECO:0000256" key="28">
    <source>
        <dbReference type="ARBA" id="ARBA00029405"/>
    </source>
</evidence>
<comment type="catalytic activity">
    <reaction evidence="1">
        <text>Hydrolyzes glutaminyl bonds, and activity is further restricted by preferences for the amino acids in P6 - P1' that vary with the species of potyvirus, e.g. Glu-Xaa-Xaa-Tyr-Xaa-Gln-|-(Ser or Gly) for the enzyme from tobacco etch virus. The natural substrate is the viral polyprotein, but other proteins and oligopeptides containing the appropriate consensus sequence are also cleaved.</text>
        <dbReference type="EC" id="3.4.22.44"/>
    </reaction>
</comment>
<dbReference type="InterPro" id="IPR001205">
    <property type="entry name" value="RNA-dir_pol_C"/>
</dbReference>
<keyword evidence="23" id="KW-0788">Thiol protease</keyword>
<dbReference type="GO" id="GO:0003968">
    <property type="term" value="F:RNA-directed RNA polymerase activity"/>
    <property type="evidence" value="ECO:0007669"/>
    <property type="project" value="UniProtKB-KW"/>
</dbReference>
<evidence type="ECO:0000313" key="42">
    <source>
        <dbReference type="EMBL" id="AMB72891.1"/>
    </source>
</evidence>
<evidence type="ECO:0000256" key="1">
    <source>
        <dbReference type="ARBA" id="ARBA00000785"/>
    </source>
</evidence>
<evidence type="ECO:0000259" key="41">
    <source>
        <dbReference type="PROSITE" id="PS51871"/>
    </source>
</evidence>
<evidence type="ECO:0000256" key="13">
    <source>
        <dbReference type="ARBA" id="ARBA00022561"/>
    </source>
</evidence>
<keyword evidence="15" id="KW-0945">Host-virus interaction</keyword>
<keyword evidence="8" id="KW-0696">RNA-directed RNA polymerase</keyword>
<evidence type="ECO:0000256" key="30">
    <source>
        <dbReference type="ARBA" id="ARBA00034108"/>
    </source>
</evidence>
<dbReference type="InterPro" id="IPR039560">
    <property type="entry name" value="Potyvirid-P3"/>
</dbReference>
<feature type="domain" description="Helicase ATP-binding" evidence="37">
    <location>
        <begin position="1410"/>
        <end position="1562"/>
    </location>
</feature>
<feature type="compositionally biased region" description="Basic and acidic residues" evidence="35">
    <location>
        <begin position="2986"/>
        <end position="3018"/>
    </location>
</feature>
<dbReference type="InterPro" id="IPR001456">
    <property type="entry name" value="HC-pro"/>
</dbReference>
<dbReference type="InterPro" id="IPR001592">
    <property type="entry name" value="Poty_coat"/>
</dbReference>
<sequence length="3269" mass="373683" precursor="true">MSIVIGDFSIPLTCRTEQIECVRLVPGTRVEEVKTIKKVLKTHYQEVTLGCTDRCAGLSAYTKTSLKRAIKEKDLTASGSCIYCGLRAQIGEGRKRVELVPISVMEDVETVEQVLVPCMVEEKYYKEVSNFHKATLIDRPKLTIAPVLMARPAQVPKPAVFNGIRKVHKEMESQTSENKVLEEETQCVGDAALRHLDEVYERRKRAQVGIDRIQARHARHRTEARQQVNEEQSEALAAFESFFNQTHREDKYEGKILTIRNGITGWFEPNRRDIKNAARRRKRASKKALSVARENDVMRIETQKPNVKEGIKDVEEVTDTSTFKKQHNERKRVLRENVPLGMVRINELVRCVTKLCRKDSKELEFIGKRGSLQVQCTKNCGSRVILRHLRGELRRKDCYWDRVIENFFEIAAAKLRNKNLNNNESVRRGHSGHIIQYDKFKGLSGRHFGSYIIVRGDMDGRIIDARSKITHNVMINMTHYSDAGLSFWKGFDRQFIDTREKPKNAHECKATINVEECGEMAAIVNQLLFPMWKITCTQCGELLEMLSQEEELESFRRKRNQLASKLSSLHIKFPYVDHFLNRYENSLDRMNTNFDAHKQIAQIIGGRKEIPFSNLERLNELLIKSDKLVSKDFYEMSQCLLELTRWHKNRSDSFKKGEIHHFRNKMSGKAQFNFALMCDNQLDKNGNFVWGERGYHAKRFFSNFFEKVDSTDGYKKHITRVNPNGTRQTAIGKLILSTDPSTLRQQMKGNPVTRVPVGKYCTSKRDDCYVYPACCVTMEDGTPLFSDIKMPTKNHLVIGNSGDPKYVDVPSNSSDMIVAKEGYCYLNIFLAMLLNVNESESKSFTKKVRDIIVPRLGQWPSLIDVATECYFLSAFHPETKNAELPRILVDHTSKCMHVIDSYGSLDTQFHVLKANTVSQLIKFADDDLDSEMKHYLVGGDLHSKQVPQCSIKLLCRCIYRPKLMRQCIEEEPFLLILACISPGVLLALYNSQHLELALKYWMSKQQSVAALFAMIHGLAAKVTVAQTLNEQRLILEHGARNLISVMEVIHMTNHSYQPALLQLQVMANRRDMNSALDLAGFSILQSEDSMYWMEKSYLMELEDSWNDLKWLEKLREMWRLSKHSISGISQLSMKGATDLGGRYSVSAKQFMTSVMKPVKKSCVKARDTCKEVIINTTSWTFRATFSLCKWCLPDCLKFINMLIVISLILSIWHSANSISFDYAQMKREKQVNVEKILMNNLVALYKEQIKINPDLTKEEFKEYIARSRPELITLVNKELQEEVDHQAKRKGEQNLEKIIAFVALVMMIFDSEKSDCVYKTLNKLRNLVATCDEPVAHQSLDDIQDILTDKETTIDFDLDCEGSKVTEFKEMNFAAWWEKQLQYDRVVPHYRTTGKFIEFTRESCASVSNTISHAPEKEWIVRGGVGSGKSTGLPFALSSKGAVLMLEPTRPLAENVSRQLRQHPFYANPTLRMRGMSTFGSSNICIMTSGFAFSYFANNPLKLSDFEFVIIDECHVLDSNAMAFVCLLKEHNYDGKLLKVSATPQGRECEFHTQHPVSIHIEEQLSFQAFCEAQGTESARDVINKGDNILVYVASYNEVDQLSKMLGDKGYLVTKVDGRTMKIGSTDIVTKGSSQKKHFIVATNIIENGVTLDVDVVVDFGLKVTAEIDYDNRCVNYTKTSISYGERIQRLGRVGRHKKGHAMRIGTTIKGLIEIPSLVATQAAFQCFTYGLPVMTQGVSVNSLSNCTVRQARVMSRFELPPYFMAPLVYHDGSMHPEIHKHLTPYKLDESEIQLSAMAFNFTVTSVWLDCKFYDSIGIHLDLPREAKIPFHCREFPDMKYRRLWEDILKIKNTNCFGRMSVVSATKVAYTLKTDIHSIGKTLGYIDALLQEEYRKQHHFKAMTSNACSGNTFSMLSIANAIRNHYAKDYTAGNIQKLQAAKNQILEFVNLNIDPSAKCGFQEFGALELVTHQSRQEVSKFLNLRGKWNKSLITRDILVLLGVTIGGFWMIWDKFKSNIEDVHHEGKRKDQKLKFRDARDKKMGREVYGDDGTIEHYFGSAYVKRGAVKGHKRGMGEKSRRFVSMYGVNLEDFAFIRYIDPITGATRDESPLTDVELVQAHFGEIRDKMLNEGLIDKQHIINKPGLTAYLVKDGVKSIMKVDLQPHNPLLVCKNKATIAGFPEKEFVLRQTDKAYEVSREELPERNEDVSFEGASSVKGLRDYNGVASAICQLTNNSNGRSTTTYGVGYGSYIIVNRHLFKENNGNLLIKSTHGNFNIRNSKQIKVVGVEDRDIAILQMPKDFPPFAQRLRFRNPIVGESICLVGNTFQEKYNASIVSETSKTFPRVEGSFWKHWINTTEGHCGLPLVSVTDGFIVGIHSLMSHKYDHNYFSNFDDAFEGDYIDKLKELKWEQNWTYNVNTVSWGNMKLQDSAPCKEFKTTKLISDLCTEPVCAQSSNQVRWLYNRLEGNLKAVATIPNNFVTKHIVKGRCKLFELYLQTHSEANEFFKPLMGSYGKSGLNKEAYIKDLFKYSSEIPIGEVNTERFEDAVGQVIEIMMQWNFRECKYITDCDQIFESLNMKAAVGALYSGKKKAYFENSTFDDRNHLLQLSCLRLFKGDLGIWNGSLKAELRPIEKVEANKTRTFTAAPIETLLGGKVCVDDFNNQFYDLNMKCPWTVGMTKFYCGWNDLLSKLPDGWIYCDADGSRFDSSLTPYLLNAVLGIREFFMEDWDIGVQMLRNLYTEIIYTPIATPDGTVVKKFRGNNSGQPSTVVDNTLMVCICVQYSLIMNSVEFKNQDDVCRYFVNGDDLLLAINPKFIHILDSFKVHFANLGLDYDFSHRTEDKGELWFMSHKGIRLNDMYIPKLEPERIVSILEWDRSVKPEHRLEAICASMIEAWGYPKLTHEIRKFYAWVLEQAPYNHLASEGKAPYISETALKRLYTCEEGSADEIISYLEMCANDFNEDEYFNDEDVSHQSALDAGKSTVENKKDDEEKKNKEEKQENKNKNKEVEKKHEKTSSSTSGAIVSNNEKDKDVDVGSSGSFIIPRIKSISNKLTMPKVKGKGILNLEFLLQYTPDQVDISNTRASISQFNTWYNAVKESYGVSDEEMGIILNGLMVWCIENGTSPNINGMWFMMQGEEQIEYPLQPIVENAKPTLRQIMAHFSNVAEAYIEKRNYEKPYMPRYGIQRNLTDMSLARYAFDFYEMTSRTPSRAREAHIQMKAAALRDANNKMFGLDGKVGNATENTERHTTDDVNHNTHAFTGARYY</sequence>
<dbReference type="PROSITE" id="PS51194">
    <property type="entry name" value="HELICASE_CTER"/>
    <property type="match status" value="1"/>
</dbReference>
<keyword evidence="24" id="KW-0067">ATP-binding</keyword>
<dbReference type="GO" id="GO:0016818">
    <property type="term" value="F:hydrolase activity, acting on acid anhydrides, in phosphorus-containing anhydrides"/>
    <property type="evidence" value="ECO:0007669"/>
    <property type="project" value="InterPro"/>
</dbReference>
<keyword evidence="22" id="KW-0347">Helicase</keyword>
<comment type="function">
    <text evidence="28">Involved in aphid transmission, cell-to-cell and systemis movement, encapsidation of the viral RNA and in the regulation of viral RNA amplification.</text>
</comment>
<evidence type="ECO:0000256" key="32">
    <source>
        <dbReference type="PROSITE-ProRule" id="PRU01080"/>
    </source>
</evidence>
<evidence type="ECO:0000256" key="20">
    <source>
        <dbReference type="ARBA" id="ARBA00022741"/>
    </source>
</evidence>
<feature type="region of interest" description="Disordered" evidence="35">
    <location>
        <begin position="2973"/>
        <end position="3036"/>
    </location>
</feature>
<dbReference type="InterPro" id="IPR031159">
    <property type="entry name" value="HC_PRO_CPD_dom"/>
</dbReference>
<dbReference type="GO" id="GO:0004386">
    <property type="term" value="F:helicase activity"/>
    <property type="evidence" value="ECO:0007669"/>
    <property type="project" value="UniProtKB-KW"/>
</dbReference>
<dbReference type="GO" id="GO:0044161">
    <property type="term" value="C:host cell cytoplasmic vesicle"/>
    <property type="evidence" value="ECO:0007669"/>
    <property type="project" value="UniProtKB-SubCell"/>
</dbReference>
<dbReference type="InterPro" id="IPR007094">
    <property type="entry name" value="RNA-dir_pol_PSvirus"/>
</dbReference>
<evidence type="ECO:0000259" key="37">
    <source>
        <dbReference type="PROSITE" id="PS51192"/>
    </source>
</evidence>
<keyword evidence="21" id="KW-0378">Hydrolase</keyword>
<proteinExistence type="inferred from homology"/>
<keyword evidence="26" id="KW-0693">Viral RNA replication</keyword>
<comment type="catalytic activity">
    <reaction evidence="2">
        <text>Hydrolyzes a Gly-|-Gly bond at its own C-terminus, commonly in the sequence -Tyr-Xaa-Val-Gly-|-Gly, in the processing of the potyviral polyprotein.</text>
        <dbReference type="EC" id="3.4.22.45"/>
    </reaction>
</comment>
<evidence type="ECO:0000256" key="6">
    <source>
        <dbReference type="ARBA" id="ARBA00020107"/>
    </source>
</evidence>
<dbReference type="EMBL" id="KT633944">
    <property type="protein sequence ID" value="AMB72891.1"/>
    <property type="molecule type" value="Genomic_RNA"/>
</dbReference>
<keyword evidence="12" id="KW-0597">Phosphoprotein</keyword>
<evidence type="ECO:0000256" key="34">
    <source>
        <dbReference type="SAM" id="Coils"/>
    </source>
</evidence>
<dbReference type="SUPFAM" id="SSF52540">
    <property type="entry name" value="P-loop containing nucleoside triphosphate hydrolases"/>
    <property type="match status" value="2"/>
</dbReference>
<dbReference type="GO" id="GO:0019029">
    <property type="term" value="C:helical viral capsid"/>
    <property type="evidence" value="ECO:0007669"/>
    <property type="project" value="UniProtKB-KW"/>
</dbReference>
<keyword evidence="13" id="KW-0167">Capsid protein</keyword>
<dbReference type="PANTHER" id="PTHR43519">
    <property type="entry name" value="ATP-DEPENDENT RNA HELICASE HRPB"/>
    <property type="match status" value="1"/>
</dbReference>
<keyword evidence="7" id="KW-0941">Suppressor of RNA silencing</keyword>
<comment type="subcellular location">
    <subcellularLocation>
        <location evidence="30">Host cytoplasmic vesicle</location>
    </subcellularLocation>
    <subcellularLocation>
        <location evidence="3">Host nucleus</location>
    </subcellularLocation>
    <subcellularLocation>
        <location evidence="4">Virion</location>
    </subcellularLocation>
</comment>
<evidence type="ECO:0000256" key="35">
    <source>
        <dbReference type="SAM" id="MobiDB-lite"/>
    </source>
</evidence>
<accession>A0A0Y0SS16</accession>
<evidence type="ECO:0000256" key="14">
    <source>
        <dbReference type="ARBA" id="ARBA00022562"/>
    </source>
</evidence>
<keyword evidence="10" id="KW-1139">Helical capsid protein</keyword>
<dbReference type="InterPro" id="IPR013648">
    <property type="entry name" value="PP_Potyviridae"/>
</dbReference>
<dbReference type="Gene3D" id="3.30.70.270">
    <property type="match status" value="1"/>
</dbReference>
<dbReference type="Pfam" id="PF08440">
    <property type="entry name" value="Poty_PP"/>
    <property type="match status" value="1"/>
</dbReference>
<keyword evidence="14" id="KW-1048">Host nucleus</keyword>
<dbReference type="GO" id="GO:0003723">
    <property type="term" value="F:RNA binding"/>
    <property type="evidence" value="ECO:0007669"/>
    <property type="project" value="InterPro"/>
</dbReference>
<comment type="function">
    <text evidence="29">Has helicase activity. It may be involved in replication.</text>
</comment>
<dbReference type="InterPro" id="IPR001650">
    <property type="entry name" value="Helicase_C-like"/>
</dbReference>
<dbReference type="InterPro" id="IPR042308">
    <property type="entry name" value="HC_PRO_CPD_sf"/>
</dbReference>
<keyword evidence="16" id="KW-1090">Inhibition of host innate immune response by virus</keyword>
<keyword evidence="9" id="KW-1036">Host cytoplasmic vesicle</keyword>
<evidence type="ECO:0000256" key="29">
    <source>
        <dbReference type="ARBA" id="ARBA00029422"/>
    </source>
</evidence>